<evidence type="ECO:0000313" key="3">
    <source>
        <dbReference type="Proteomes" id="UP000030693"/>
    </source>
</evidence>
<protein>
    <submittedName>
        <fullName evidence="2">Uncharacterized protein</fullName>
    </submittedName>
</protein>
<accession>A0A058ZCP5</accession>
<dbReference type="RefSeq" id="XP_009493289.1">
    <property type="nucleotide sequence ID" value="XM_009495014.1"/>
</dbReference>
<dbReference type="GeneID" id="20525859"/>
<gene>
    <name evidence="2" type="ORF">H696_01134</name>
</gene>
<feature type="region of interest" description="Disordered" evidence="1">
    <location>
        <begin position="58"/>
        <end position="79"/>
    </location>
</feature>
<dbReference type="EMBL" id="KB932202">
    <property type="protein sequence ID" value="KCV71711.1"/>
    <property type="molecule type" value="Genomic_DNA"/>
</dbReference>
<feature type="compositionally biased region" description="Pro residues" evidence="1">
    <location>
        <begin position="58"/>
        <end position="72"/>
    </location>
</feature>
<keyword evidence="3" id="KW-1185">Reference proteome</keyword>
<evidence type="ECO:0000256" key="1">
    <source>
        <dbReference type="SAM" id="MobiDB-lite"/>
    </source>
</evidence>
<sequence length="484" mass="50474">MFPPAPAPPADIGNTPPAGGIHRPSVKLPPDLAPHAIEYQLLKHLLFSIRDAAIESPVPPPGISPAASPPESPMTGSGQLAASRPLLDAIPVAGGRPLLLSNFPHRVATDLAPAVGPKTAFALRNFLRELDRQILRANAAYVEGIRRVAALSGLDLGQQLAFPPDHRCPGPGDTSDLVAPGLATGPGLLSQVDPPTSVYTPLEALLLSPPRATNWPPCVQTPCIQCAHHDVLASAACTVQPHSCANCPSTRPPTAGTLPLSDAFCECWHHSLVCCGCEHFCCCRCCAASENLPEFPRFGQVEHPALLTADSGPALLPGLLCPTCDPDFALLNLTACTKILKKFERLDFSLPTLPADIGPGDMGLAALVAGSPTEVNSLSASAGSSPYLGATVGSGNAPSPHLLAGTRSAYLYRISLLPISTRVAAVEARHSLAARVRARLKVRRGLARGIPPHLAESDAEASPPMDDWDGCDGVGRAVRCTLSK</sequence>
<dbReference type="AlphaFoldDB" id="A0A058ZCP5"/>
<evidence type="ECO:0000313" key="2">
    <source>
        <dbReference type="EMBL" id="KCV71711.1"/>
    </source>
</evidence>
<feature type="region of interest" description="Disordered" evidence="1">
    <location>
        <begin position="1"/>
        <end position="27"/>
    </location>
</feature>
<reference evidence="2" key="1">
    <citation type="submission" date="2013-04" db="EMBL/GenBank/DDBJ databases">
        <title>The Genome Sequence of Fonticula alba ATCC 38817.</title>
        <authorList>
            <consortium name="The Broad Institute Genomics Platform"/>
            <person name="Russ C."/>
            <person name="Cuomo C."/>
            <person name="Burger G."/>
            <person name="Gray M.W."/>
            <person name="Holland P.W.H."/>
            <person name="King N."/>
            <person name="Lang F.B.F."/>
            <person name="Roger A.J."/>
            <person name="Ruiz-Trillo I."/>
            <person name="Brown M."/>
            <person name="Walker B."/>
            <person name="Young S."/>
            <person name="Zeng Q."/>
            <person name="Gargeya S."/>
            <person name="Fitzgerald M."/>
            <person name="Haas B."/>
            <person name="Abouelleil A."/>
            <person name="Allen A.W."/>
            <person name="Alvarado L."/>
            <person name="Arachchi H.M."/>
            <person name="Berlin A.M."/>
            <person name="Chapman S.B."/>
            <person name="Gainer-Dewar J."/>
            <person name="Goldberg J."/>
            <person name="Griggs A."/>
            <person name="Gujja S."/>
            <person name="Hansen M."/>
            <person name="Howarth C."/>
            <person name="Imamovic A."/>
            <person name="Ireland A."/>
            <person name="Larimer J."/>
            <person name="McCowan C."/>
            <person name="Murphy C."/>
            <person name="Pearson M."/>
            <person name="Poon T.W."/>
            <person name="Priest M."/>
            <person name="Roberts A."/>
            <person name="Saif S."/>
            <person name="Shea T."/>
            <person name="Sisk P."/>
            <person name="Sykes S."/>
            <person name="Wortman J."/>
            <person name="Nusbaum C."/>
            <person name="Birren B."/>
        </authorList>
    </citation>
    <scope>NUCLEOTIDE SEQUENCE [LARGE SCALE GENOMIC DNA]</scope>
    <source>
        <strain evidence="2">ATCC 38817</strain>
    </source>
</reference>
<organism evidence="2">
    <name type="scientific">Fonticula alba</name>
    <name type="common">Slime mold</name>
    <dbReference type="NCBI Taxonomy" id="691883"/>
    <lineage>
        <taxon>Eukaryota</taxon>
        <taxon>Rotosphaerida</taxon>
        <taxon>Fonticulaceae</taxon>
        <taxon>Fonticula</taxon>
    </lineage>
</organism>
<proteinExistence type="predicted"/>
<dbReference type="Proteomes" id="UP000030693">
    <property type="component" value="Unassembled WGS sequence"/>
</dbReference>
<name>A0A058ZCP5_FONAL</name>